<accession>A0A6G0Y7W2</accession>
<keyword evidence="2" id="KW-1185">Reference proteome</keyword>
<organism evidence="1 2">
    <name type="scientific">Aphis craccivora</name>
    <name type="common">Cowpea aphid</name>
    <dbReference type="NCBI Taxonomy" id="307492"/>
    <lineage>
        <taxon>Eukaryota</taxon>
        <taxon>Metazoa</taxon>
        <taxon>Ecdysozoa</taxon>
        <taxon>Arthropoda</taxon>
        <taxon>Hexapoda</taxon>
        <taxon>Insecta</taxon>
        <taxon>Pterygota</taxon>
        <taxon>Neoptera</taxon>
        <taxon>Paraneoptera</taxon>
        <taxon>Hemiptera</taxon>
        <taxon>Sternorrhyncha</taxon>
        <taxon>Aphidomorpha</taxon>
        <taxon>Aphidoidea</taxon>
        <taxon>Aphididae</taxon>
        <taxon>Aphidini</taxon>
        <taxon>Aphis</taxon>
        <taxon>Aphis</taxon>
    </lineage>
</organism>
<protein>
    <submittedName>
        <fullName evidence="1">THAP domain-containing protein 2-like</fullName>
    </submittedName>
</protein>
<gene>
    <name evidence="1" type="ORF">FWK35_00019418</name>
</gene>
<dbReference type="Proteomes" id="UP000478052">
    <property type="component" value="Unassembled WGS sequence"/>
</dbReference>
<dbReference type="AlphaFoldDB" id="A0A6G0Y7W2"/>
<reference evidence="1 2" key="1">
    <citation type="submission" date="2019-08" db="EMBL/GenBank/DDBJ databases">
        <title>Whole genome of Aphis craccivora.</title>
        <authorList>
            <person name="Voronova N.V."/>
            <person name="Shulinski R.S."/>
            <person name="Bandarenka Y.V."/>
            <person name="Zhorov D.G."/>
            <person name="Warner D."/>
        </authorList>
    </citation>
    <scope>NUCLEOTIDE SEQUENCE [LARGE SCALE GENOMIC DNA]</scope>
    <source>
        <strain evidence="1">180601</strain>
        <tissue evidence="1">Whole Body</tissue>
    </source>
</reference>
<proteinExistence type="predicted"/>
<evidence type="ECO:0000313" key="2">
    <source>
        <dbReference type="Proteomes" id="UP000478052"/>
    </source>
</evidence>
<sequence>MPSCYVCGRSKNEKSKFENITFIGKTYLIFPVSVPPIKENWNHFVLQNTLNLNDITKHSKKNAAPIFIVSRVKSARNDYSEIVVPAPELNLVEQQANSSIMYIFEEGILPLDDNSEVDTSIDHTVHHDLETTAESEQSSSFNNSVTNKLFKTILNYLNFVDIIIRNSKASFLAACFINTNDTPRRQFLKRGIRQLNDEIQ</sequence>
<name>A0A6G0Y7W2_APHCR</name>
<evidence type="ECO:0000313" key="1">
    <source>
        <dbReference type="EMBL" id="KAF0750901.1"/>
    </source>
</evidence>
<comment type="caution">
    <text evidence="1">The sequence shown here is derived from an EMBL/GenBank/DDBJ whole genome shotgun (WGS) entry which is preliminary data.</text>
</comment>
<dbReference type="EMBL" id="VUJU01005547">
    <property type="protein sequence ID" value="KAF0750901.1"/>
    <property type="molecule type" value="Genomic_DNA"/>
</dbReference>
<dbReference type="OrthoDB" id="6576488at2759"/>